<dbReference type="OrthoDB" id="1121549at2"/>
<keyword evidence="1" id="KW-0472">Membrane</keyword>
<sequence>MKKITKIASVTMYIVLLLTVVFTVLTLVGGSVEGDTNETPVYLDTLMNFTYVLVGATLGILILFEIFHVVTNPANAKRTAINLVIVAAVIGVARMMADGTPLKIIGYEGSDNVPSMLILTDVGLYVFYILFGVTLATILFAEISKNFK</sequence>
<feature type="transmembrane region" description="Helical" evidence="1">
    <location>
        <begin position="117"/>
        <end position="141"/>
    </location>
</feature>
<proteinExistence type="predicted"/>
<keyword evidence="3" id="KW-1185">Reference proteome</keyword>
<feature type="transmembrane region" description="Helical" evidence="1">
    <location>
        <begin position="79"/>
        <end position="97"/>
    </location>
</feature>
<reference evidence="2 3" key="1">
    <citation type="submission" date="2018-06" db="EMBL/GenBank/DDBJ databases">
        <title>Genomic Encyclopedia of Archaeal and Bacterial Type Strains, Phase II (KMG-II): from individual species to whole genera.</title>
        <authorList>
            <person name="Goeker M."/>
        </authorList>
    </citation>
    <scope>NUCLEOTIDE SEQUENCE [LARGE SCALE GENOMIC DNA]</scope>
    <source>
        <strain evidence="2 3">DSM 6779</strain>
    </source>
</reference>
<dbReference type="Proteomes" id="UP000249239">
    <property type="component" value="Unassembled WGS sequence"/>
</dbReference>
<evidence type="ECO:0000256" key="1">
    <source>
        <dbReference type="SAM" id="Phobius"/>
    </source>
</evidence>
<feature type="transmembrane region" description="Helical" evidence="1">
    <location>
        <begin position="7"/>
        <end position="29"/>
    </location>
</feature>
<name>A0A2W7Q6J5_9BACT</name>
<dbReference type="EMBL" id="QKZK01000009">
    <property type="protein sequence ID" value="PZX17369.1"/>
    <property type="molecule type" value="Genomic_DNA"/>
</dbReference>
<protein>
    <submittedName>
        <fullName evidence="2">Uncharacterized protein</fullName>
    </submittedName>
</protein>
<dbReference type="AlphaFoldDB" id="A0A2W7Q6J5"/>
<accession>A0A2W7Q6J5</accession>
<keyword evidence="1" id="KW-0812">Transmembrane</keyword>
<evidence type="ECO:0000313" key="2">
    <source>
        <dbReference type="EMBL" id="PZX17369.1"/>
    </source>
</evidence>
<feature type="transmembrane region" description="Helical" evidence="1">
    <location>
        <begin position="49"/>
        <end position="67"/>
    </location>
</feature>
<keyword evidence="1" id="KW-1133">Transmembrane helix</keyword>
<gene>
    <name evidence="2" type="ORF">LX69_01418</name>
</gene>
<comment type="caution">
    <text evidence="2">The sequence shown here is derived from an EMBL/GenBank/DDBJ whole genome shotgun (WGS) entry which is preliminary data.</text>
</comment>
<evidence type="ECO:0000313" key="3">
    <source>
        <dbReference type="Proteomes" id="UP000249239"/>
    </source>
</evidence>
<organism evidence="2 3">
    <name type="scientific">Breznakibacter xylanolyticus</name>
    <dbReference type="NCBI Taxonomy" id="990"/>
    <lineage>
        <taxon>Bacteria</taxon>
        <taxon>Pseudomonadati</taxon>
        <taxon>Bacteroidota</taxon>
        <taxon>Bacteroidia</taxon>
        <taxon>Marinilabiliales</taxon>
        <taxon>Marinilabiliaceae</taxon>
        <taxon>Breznakibacter</taxon>
    </lineage>
</organism>
<dbReference type="RefSeq" id="WP_111445103.1">
    <property type="nucleotide sequence ID" value="NZ_QKZK01000009.1"/>
</dbReference>